<dbReference type="AlphaFoldDB" id="A0A9P4MIY6"/>
<sequence length="326" mass="35671">MFTECLVNQCMFHFTAPVAFLTVAPTVMAVSGTRAVTFLKTYTSVVTDHWGTSLKDMPTNRVTTVNGMLPMGTDSTPRTSTKKAKAKKSKCLDETKCRKRCKKKIKQDEMVGLVAGILGICALGVSITLIAGAQYYHWLMRRPREQKWSKSEHAVLIDSDEDEESSNSDTTADTGITDSTSTSRARSPRDSRFASVSSSAITDKLGEDIMQAPDVQGPSDLPPSEPERVYMPPASLIHASESPPNPDEVAEASDMFDPAVNMDFQARAHPGKMIERTPTTKSRVTFTASTKSGNSSLDNDSNSSVLTIGKKQPRGLRRFSSRVHDR</sequence>
<organism evidence="3 4">
    <name type="scientific">Myriangium duriaei CBS 260.36</name>
    <dbReference type="NCBI Taxonomy" id="1168546"/>
    <lineage>
        <taxon>Eukaryota</taxon>
        <taxon>Fungi</taxon>
        <taxon>Dikarya</taxon>
        <taxon>Ascomycota</taxon>
        <taxon>Pezizomycotina</taxon>
        <taxon>Dothideomycetes</taxon>
        <taxon>Dothideomycetidae</taxon>
        <taxon>Myriangiales</taxon>
        <taxon>Myriangiaceae</taxon>
        <taxon>Myriangium</taxon>
    </lineage>
</organism>
<feature type="compositionally biased region" description="Low complexity" evidence="1">
    <location>
        <begin position="292"/>
        <end position="304"/>
    </location>
</feature>
<feature type="transmembrane region" description="Helical" evidence="2">
    <location>
        <begin position="110"/>
        <end position="136"/>
    </location>
</feature>
<feature type="compositionally biased region" description="Basic residues" evidence="1">
    <location>
        <begin position="311"/>
        <end position="326"/>
    </location>
</feature>
<proteinExistence type="predicted"/>
<name>A0A9P4MIY6_9PEZI</name>
<evidence type="ECO:0000256" key="2">
    <source>
        <dbReference type="SAM" id="Phobius"/>
    </source>
</evidence>
<gene>
    <name evidence="3" type="ORF">K461DRAFT_102175</name>
</gene>
<evidence type="ECO:0000256" key="1">
    <source>
        <dbReference type="SAM" id="MobiDB-lite"/>
    </source>
</evidence>
<keyword evidence="4" id="KW-1185">Reference proteome</keyword>
<protein>
    <submittedName>
        <fullName evidence="3">Uncharacterized protein</fullName>
    </submittedName>
</protein>
<feature type="region of interest" description="Disordered" evidence="1">
    <location>
        <begin position="267"/>
        <end position="326"/>
    </location>
</feature>
<feature type="compositionally biased region" description="Polar residues" evidence="1">
    <location>
        <begin position="277"/>
        <end position="291"/>
    </location>
</feature>
<dbReference type="EMBL" id="ML996083">
    <property type="protein sequence ID" value="KAF2154782.1"/>
    <property type="molecule type" value="Genomic_DNA"/>
</dbReference>
<evidence type="ECO:0000313" key="4">
    <source>
        <dbReference type="Proteomes" id="UP000799439"/>
    </source>
</evidence>
<feature type="region of interest" description="Disordered" evidence="1">
    <location>
        <begin position="152"/>
        <end position="230"/>
    </location>
</feature>
<feature type="compositionally biased region" description="Polar residues" evidence="1">
    <location>
        <begin position="176"/>
        <end position="185"/>
    </location>
</feature>
<reference evidence="3" key="1">
    <citation type="journal article" date="2020" name="Stud. Mycol.">
        <title>101 Dothideomycetes genomes: a test case for predicting lifestyles and emergence of pathogens.</title>
        <authorList>
            <person name="Haridas S."/>
            <person name="Albert R."/>
            <person name="Binder M."/>
            <person name="Bloem J."/>
            <person name="Labutti K."/>
            <person name="Salamov A."/>
            <person name="Andreopoulos B."/>
            <person name="Baker S."/>
            <person name="Barry K."/>
            <person name="Bills G."/>
            <person name="Bluhm B."/>
            <person name="Cannon C."/>
            <person name="Castanera R."/>
            <person name="Culley D."/>
            <person name="Daum C."/>
            <person name="Ezra D."/>
            <person name="Gonzalez J."/>
            <person name="Henrissat B."/>
            <person name="Kuo A."/>
            <person name="Liang C."/>
            <person name="Lipzen A."/>
            <person name="Lutzoni F."/>
            <person name="Magnuson J."/>
            <person name="Mondo S."/>
            <person name="Nolan M."/>
            <person name="Ohm R."/>
            <person name="Pangilinan J."/>
            <person name="Park H.-J."/>
            <person name="Ramirez L."/>
            <person name="Alfaro M."/>
            <person name="Sun H."/>
            <person name="Tritt A."/>
            <person name="Yoshinaga Y."/>
            <person name="Zwiers L.-H."/>
            <person name="Turgeon B."/>
            <person name="Goodwin S."/>
            <person name="Spatafora J."/>
            <person name="Crous P."/>
            <person name="Grigoriev I."/>
        </authorList>
    </citation>
    <scope>NUCLEOTIDE SEQUENCE</scope>
    <source>
        <strain evidence="3">CBS 260.36</strain>
    </source>
</reference>
<dbReference type="Proteomes" id="UP000799439">
    <property type="component" value="Unassembled WGS sequence"/>
</dbReference>
<keyword evidence="2" id="KW-0472">Membrane</keyword>
<comment type="caution">
    <text evidence="3">The sequence shown here is derived from an EMBL/GenBank/DDBJ whole genome shotgun (WGS) entry which is preliminary data.</text>
</comment>
<evidence type="ECO:0000313" key="3">
    <source>
        <dbReference type="EMBL" id="KAF2154782.1"/>
    </source>
</evidence>
<accession>A0A9P4MIY6</accession>
<keyword evidence="2" id="KW-1133">Transmembrane helix</keyword>
<keyword evidence="2" id="KW-0812">Transmembrane</keyword>